<accession>A0A4R1RMR1</accession>
<dbReference type="PANTHER" id="PTHR31435:SF10">
    <property type="entry name" value="BSR4717 PROTEIN"/>
    <property type="match status" value="1"/>
</dbReference>
<reference evidence="3 4" key="1">
    <citation type="submission" date="2019-03" db="EMBL/GenBank/DDBJ databases">
        <title>Genomic Encyclopedia of Type Strains, Phase IV (KMG-IV): sequencing the most valuable type-strain genomes for metagenomic binning, comparative biology and taxonomic classification.</title>
        <authorList>
            <person name="Goeker M."/>
        </authorList>
    </citation>
    <scope>NUCLEOTIDE SEQUENCE [LARGE SCALE GENOMIC DNA]</scope>
    <source>
        <strain evidence="3 4">DSM 18792</strain>
    </source>
</reference>
<dbReference type="GO" id="GO:0016747">
    <property type="term" value="F:acyltransferase activity, transferring groups other than amino-acyl groups"/>
    <property type="evidence" value="ECO:0007669"/>
    <property type="project" value="InterPro"/>
</dbReference>
<dbReference type="Gene3D" id="3.40.630.30">
    <property type="match status" value="1"/>
</dbReference>
<dbReference type="Proteomes" id="UP000295455">
    <property type="component" value="Unassembled WGS sequence"/>
</dbReference>
<dbReference type="Pfam" id="PF14542">
    <property type="entry name" value="Acetyltransf_CG"/>
    <property type="match status" value="1"/>
</dbReference>
<proteinExistence type="predicted"/>
<name>A0A4R1RMR1_9FLAO</name>
<protein>
    <submittedName>
        <fullName evidence="3">Uncharacterized protein</fullName>
    </submittedName>
</protein>
<evidence type="ECO:0000313" key="3">
    <source>
        <dbReference type="EMBL" id="TCL67568.1"/>
    </source>
</evidence>
<dbReference type="PANTHER" id="PTHR31435">
    <property type="entry name" value="PROTEIN NATD1"/>
    <property type="match status" value="1"/>
</dbReference>
<dbReference type="PROSITE" id="PS51729">
    <property type="entry name" value="GNAT_YJDJ"/>
    <property type="match status" value="1"/>
</dbReference>
<sequence>MEIKHTDNEAKGVFYIEKEGERVAEMTYLHEKPNKIIIDHTEVSETLKGKGVGYKLIEASVQYMRDNNLKVNPTCSFAKAIFDKKHEEYSDVLS</sequence>
<dbReference type="InterPro" id="IPR000182">
    <property type="entry name" value="GNAT_dom"/>
</dbReference>
<dbReference type="OrthoDB" id="9793389at2"/>
<evidence type="ECO:0000259" key="2">
    <source>
        <dbReference type="PROSITE" id="PS51729"/>
    </source>
</evidence>
<dbReference type="SUPFAM" id="SSF55729">
    <property type="entry name" value="Acyl-CoA N-acyltransferases (Nat)"/>
    <property type="match status" value="1"/>
</dbReference>
<dbReference type="AlphaFoldDB" id="A0A4R1RMR1"/>
<gene>
    <name evidence="3" type="ORF">EV196_102124</name>
</gene>
<evidence type="ECO:0000259" key="1">
    <source>
        <dbReference type="PROSITE" id="PS51186"/>
    </source>
</evidence>
<dbReference type="PROSITE" id="PS51186">
    <property type="entry name" value="GNAT"/>
    <property type="match status" value="1"/>
</dbReference>
<dbReference type="RefSeq" id="WP_132215246.1">
    <property type="nucleotide sequence ID" value="NZ_OX156936.1"/>
</dbReference>
<keyword evidence="4" id="KW-1185">Reference proteome</keyword>
<evidence type="ECO:0000313" key="4">
    <source>
        <dbReference type="Proteomes" id="UP000295455"/>
    </source>
</evidence>
<dbReference type="InterPro" id="IPR031165">
    <property type="entry name" value="GNAT_YJDJ"/>
</dbReference>
<comment type="caution">
    <text evidence="3">The sequence shown here is derived from an EMBL/GenBank/DDBJ whole genome shotgun (WGS) entry which is preliminary data.</text>
</comment>
<organism evidence="3 4">
    <name type="scientific">Mariniflexile fucanivorans</name>
    <dbReference type="NCBI Taxonomy" id="264023"/>
    <lineage>
        <taxon>Bacteria</taxon>
        <taxon>Pseudomonadati</taxon>
        <taxon>Bacteroidota</taxon>
        <taxon>Flavobacteriia</taxon>
        <taxon>Flavobacteriales</taxon>
        <taxon>Flavobacteriaceae</taxon>
        <taxon>Mariniflexile</taxon>
    </lineage>
</organism>
<feature type="domain" description="N-acetyltransferase" evidence="2">
    <location>
        <begin position="6"/>
        <end position="94"/>
    </location>
</feature>
<dbReference type="InterPro" id="IPR045057">
    <property type="entry name" value="Gcn5-rel_NAT"/>
</dbReference>
<dbReference type="EMBL" id="SLUP01000002">
    <property type="protein sequence ID" value="TCL67568.1"/>
    <property type="molecule type" value="Genomic_DNA"/>
</dbReference>
<dbReference type="InterPro" id="IPR016181">
    <property type="entry name" value="Acyl_CoA_acyltransferase"/>
</dbReference>
<feature type="domain" description="N-acetyltransferase" evidence="1">
    <location>
        <begin position="1"/>
        <end position="94"/>
    </location>
</feature>